<gene>
    <name evidence="2" type="ORF">VNO78_22150</name>
</gene>
<evidence type="ECO:0000313" key="2">
    <source>
        <dbReference type="EMBL" id="KAK7393592.1"/>
    </source>
</evidence>
<proteinExistence type="predicted"/>
<name>A0AAN9XI68_PSOTE</name>
<dbReference type="EMBL" id="JAYMYS010000005">
    <property type="protein sequence ID" value="KAK7393592.1"/>
    <property type="molecule type" value="Genomic_DNA"/>
</dbReference>
<comment type="caution">
    <text evidence="2">The sequence shown here is derived from an EMBL/GenBank/DDBJ whole genome shotgun (WGS) entry which is preliminary data.</text>
</comment>
<keyword evidence="3" id="KW-1185">Reference proteome</keyword>
<evidence type="ECO:0000256" key="1">
    <source>
        <dbReference type="SAM" id="MobiDB-lite"/>
    </source>
</evidence>
<dbReference type="AlphaFoldDB" id="A0AAN9XI68"/>
<accession>A0AAN9XI68</accession>
<feature type="region of interest" description="Disordered" evidence="1">
    <location>
        <begin position="74"/>
        <end position="94"/>
    </location>
</feature>
<protein>
    <submittedName>
        <fullName evidence="2">Uncharacterized protein</fullName>
    </submittedName>
</protein>
<organism evidence="2 3">
    <name type="scientific">Psophocarpus tetragonolobus</name>
    <name type="common">Winged bean</name>
    <name type="synonym">Dolichos tetragonolobus</name>
    <dbReference type="NCBI Taxonomy" id="3891"/>
    <lineage>
        <taxon>Eukaryota</taxon>
        <taxon>Viridiplantae</taxon>
        <taxon>Streptophyta</taxon>
        <taxon>Embryophyta</taxon>
        <taxon>Tracheophyta</taxon>
        <taxon>Spermatophyta</taxon>
        <taxon>Magnoliopsida</taxon>
        <taxon>eudicotyledons</taxon>
        <taxon>Gunneridae</taxon>
        <taxon>Pentapetalae</taxon>
        <taxon>rosids</taxon>
        <taxon>fabids</taxon>
        <taxon>Fabales</taxon>
        <taxon>Fabaceae</taxon>
        <taxon>Papilionoideae</taxon>
        <taxon>50 kb inversion clade</taxon>
        <taxon>NPAAA clade</taxon>
        <taxon>indigoferoid/millettioid clade</taxon>
        <taxon>Phaseoleae</taxon>
        <taxon>Psophocarpus</taxon>
    </lineage>
</organism>
<sequence>MDVVSNCYWALSSAFCRSTTYPQIHSFEAMPKTNESFDSLAAKIVRVPPRRGQIKAKIMTNLVRMVEEVGRKMCSKEKVADESHPSKPHDSNPA</sequence>
<dbReference type="Proteomes" id="UP001386955">
    <property type="component" value="Unassembled WGS sequence"/>
</dbReference>
<reference evidence="2 3" key="1">
    <citation type="submission" date="2024-01" db="EMBL/GenBank/DDBJ databases">
        <title>The genomes of 5 underutilized Papilionoideae crops provide insights into root nodulation and disease resistanc.</title>
        <authorList>
            <person name="Jiang F."/>
        </authorList>
    </citation>
    <scope>NUCLEOTIDE SEQUENCE [LARGE SCALE GENOMIC DNA]</scope>
    <source>
        <strain evidence="2">DUOXIRENSHENG_FW03</strain>
        <tissue evidence="2">Leaves</tissue>
    </source>
</reference>
<evidence type="ECO:0000313" key="3">
    <source>
        <dbReference type="Proteomes" id="UP001386955"/>
    </source>
</evidence>